<organism evidence="1 2">
    <name type="scientific">Flavobacterium aquidurense</name>
    <dbReference type="NCBI Taxonomy" id="362413"/>
    <lineage>
        <taxon>Bacteria</taxon>
        <taxon>Pseudomonadati</taxon>
        <taxon>Bacteroidota</taxon>
        <taxon>Flavobacteriia</taxon>
        <taxon>Flavobacteriales</taxon>
        <taxon>Flavobacteriaceae</taxon>
        <taxon>Flavobacterium</taxon>
    </lineage>
</organism>
<dbReference type="EMBL" id="JRLF01000015">
    <property type="protein sequence ID" value="KQB37662.1"/>
    <property type="molecule type" value="Genomic_DNA"/>
</dbReference>
<dbReference type="PROSITE" id="PS51257">
    <property type="entry name" value="PROKAR_LIPOPROTEIN"/>
    <property type="match status" value="1"/>
</dbReference>
<name>A0A0Q0WPE9_9FLAO</name>
<evidence type="ECO:0008006" key="3">
    <source>
        <dbReference type="Google" id="ProtNLM"/>
    </source>
</evidence>
<evidence type="ECO:0000313" key="1">
    <source>
        <dbReference type="EMBL" id="KQB37662.1"/>
    </source>
</evidence>
<sequence length="209" mass="24250">MKKILFFLLLLISVSCEKNSNIPEDVKWEITKEVPNPDLSKNNVEVRLNKKVDKEILQEIATKIREDRTEYNKLWIFYYIPNMTEGFAWATTHFTPTLEINIMGSTEIQDLQTSNTEDIKGEILNKWRSEKSLMGASLVLYKNLSQKKVMRIMFKDGSKMDNEIAESNEDGKVKYQDNNENGEYYILESNGNLGLYGENGKFDEAIKIE</sequence>
<dbReference type="PATRIC" id="fig|362413.3.peg.2777"/>
<dbReference type="AlphaFoldDB" id="A0A0Q0WPE9"/>
<dbReference type="STRING" id="362413.RC62_2828"/>
<gene>
    <name evidence="1" type="ORF">RC62_2828</name>
</gene>
<dbReference type="Proteomes" id="UP000050443">
    <property type="component" value="Unassembled WGS sequence"/>
</dbReference>
<comment type="caution">
    <text evidence="1">The sequence shown here is derived from an EMBL/GenBank/DDBJ whole genome shotgun (WGS) entry which is preliminary data.</text>
</comment>
<protein>
    <recommendedName>
        <fullName evidence="3">Lipoprotein</fullName>
    </recommendedName>
</protein>
<reference evidence="1 2" key="1">
    <citation type="submission" date="2014-09" db="EMBL/GenBank/DDBJ databases">
        <title>Genome sequence of Flavobacterium aquidurense RC62.</title>
        <authorList>
            <person name="Kim J.F."/>
            <person name="Kwak M.-J."/>
        </authorList>
    </citation>
    <scope>NUCLEOTIDE SEQUENCE [LARGE SCALE GENOMIC DNA]</scope>
    <source>
        <strain evidence="1 2">RC62</strain>
    </source>
</reference>
<proteinExistence type="predicted"/>
<evidence type="ECO:0000313" key="2">
    <source>
        <dbReference type="Proteomes" id="UP000050443"/>
    </source>
</evidence>
<dbReference type="OrthoDB" id="1366434at2"/>
<dbReference type="RefSeq" id="WP_055098393.1">
    <property type="nucleotide sequence ID" value="NZ_JRLF01000015.1"/>
</dbReference>
<accession>A0A0Q0WPE9</accession>